<gene>
    <name evidence="2" type="ORF">CINCED_3A023751</name>
</gene>
<dbReference type="Proteomes" id="UP000325440">
    <property type="component" value="Unassembled WGS sequence"/>
</dbReference>
<accession>A0A5E4M9I8</accession>
<dbReference type="EMBL" id="CABPRJ010000144">
    <property type="protein sequence ID" value="VVC27498.1"/>
    <property type="molecule type" value="Genomic_DNA"/>
</dbReference>
<organism evidence="2 3">
    <name type="scientific">Cinara cedri</name>
    <dbReference type="NCBI Taxonomy" id="506608"/>
    <lineage>
        <taxon>Eukaryota</taxon>
        <taxon>Metazoa</taxon>
        <taxon>Ecdysozoa</taxon>
        <taxon>Arthropoda</taxon>
        <taxon>Hexapoda</taxon>
        <taxon>Insecta</taxon>
        <taxon>Pterygota</taxon>
        <taxon>Neoptera</taxon>
        <taxon>Paraneoptera</taxon>
        <taxon>Hemiptera</taxon>
        <taxon>Sternorrhyncha</taxon>
        <taxon>Aphidomorpha</taxon>
        <taxon>Aphidoidea</taxon>
        <taxon>Aphididae</taxon>
        <taxon>Lachninae</taxon>
        <taxon>Cinara</taxon>
    </lineage>
</organism>
<keyword evidence="2" id="KW-0808">Transferase</keyword>
<keyword evidence="2" id="KW-0695">RNA-directed DNA polymerase</keyword>
<name>A0A5E4M9I8_9HEMI</name>
<feature type="domain" description="Reverse transcriptase" evidence="1">
    <location>
        <begin position="75"/>
        <end position="351"/>
    </location>
</feature>
<dbReference type="OrthoDB" id="6625635at2759"/>
<dbReference type="PANTHER" id="PTHR19446">
    <property type="entry name" value="REVERSE TRANSCRIPTASES"/>
    <property type="match status" value="1"/>
</dbReference>
<dbReference type="GO" id="GO:0003964">
    <property type="term" value="F:RNA-directed DNA polymerase activity"/>
    <property type="evidence" value="ECO:0007669"/>
    <property type="project" value="UniProtKB-KW"/>
</dbReference>
<evidence type="ECO:0000313" key="3">
    <source>
        <dbReference type="Proteomes" id="UP000325440"/>
    </source>
</evidence>
<dbReference type="AlphaFoldDB" id="A0A5E4M9I8"/>
<reference evidence="2 3" key="1">
    <citation type="submission" date="2019-08" db="EMBL/GenBank/DDBJ databases">
        <authorList>
            <person name="Alioto T."/>
            <person name="Alioto T."/>
            <person name="Gomez Garrido J."/>
        </authorList>
    </citation>
    <scope>NUCLEOTIDE SEQUENCE [LARGE SCALE GENOMIC DNA]</scope>
</reference>
<dbReference type="Pfam" id="PF00078">
    <property type="entry name" value="RVT_1"/>
    <property type="match status" value="1"/>
</dbReference>
<keyword evidence="3" id="KW-1185">Reference proteome</keyword>
<sequence>MCSYWIPIIEGAAPVNRIQDPPARVPAQYDILSPISPEEVLTCLPSADTSPGPDGFPVRLWRRIPIPLLAGLFNLINASGELPHELSASRTIFVPKKGDPSCPENYRPISIASVALRHYHRILARRLESLSIVDTRQRAFRRADGVAENIFLLHSLLRDARSSCKGLCLASLDLSKAFDSVAHESIYAALRGAGLCPRFVDYLRGLYLQSGTFIQAGGQCSRALSVLKGVRQGDPLSPLLFNVVVDQALRALPHAVGYALGSEQVSALAFADDVILVASTPLGLQRSCEAFTDRVAVDGLRLNPAKSATLTQIPSGRDHKLKVVDTVYVLNGEPVPALSVSSLWRYLGVGFAGGRLEEYDCASYASAIGRLSAAPMKPQMRLAILRDHLIPMFVHGLTFGAVSAGKLRTLSHETRRAARSWLDLPISCPNAYIHSPTSAGGLGIPSLEHIIPKSRLKRYVRLEQSSVPAVREAFRLHGSKALAASRRAVEKMQLKQSFQTSLHSSVDGCELRMCPDEPASVAFLRNHTGIPGKDFKRYAQLRINGLPSRKRVNRGRRGPTNCRACGAPSETLAHIVQSCHRTNEGRILRHDCLVKKVVAGLSEKGYKVETEFHYRLQGGNLRREPKEPNPDIVATGCDDNRGRFSVICDVQVVSANNTLGWHQNKIRKYADRPDLLSAIRARHHSTNVQTVALTINWRGFSGCTPWCLRDGYSKSPACRWGCRKVLSESDSPTHPCIALGLKGGQKVLLESDPFHIREARMERPRRLRANGFGACCRIVCHMLPESPRGGLAPSRGLYGKIDPHFRAN</sequence>
<evidence type="ECO:0000313" key="2">
    <source>
        <dbReference type="EMBL" id="VVC27498.1"/>
    </source>
</evidence>
<dbReference type="SUPFAM" id="SSF56672">
    <property type="entry name" value="DNA/RNA polymerases"/>
    <property type="match status" value="1"/>
</dbReference>
<keyword evidence="2" id="KW-0548">Nucleotidyltransferase</keyword>
<dbReference type="PROSITE" id="PS50878">
    <property type="entry name" value="RT_POL"/>
    <property type="match status" value="1"/>
</dbReference>
<dbReference type="InterPro" id="IPR043502">
    <property type="entry name" value="DNA/RNA_pol_sf"/>
</dbReference>
<evidence type="ECO:0000259" key="1">
    <source>
        <dbReference type="PROSITE" id="PS50878"/>
    </source>
</evidence>
<proteinExistence type="predicted"/>
<dbReference type="CDD" id="cd01650">
    <property type="entry name" value="RT_nLTR_like"/>
    <property type="match status" value="1"/>
</dbReference>
<dbReference type="InterPro" id="IPR000477">
    <property type="entry name" value="RT_dom"/>
</dbReference>
<protein>
    <submittedName>
        <fullName evidence="2">Reverse transcriptase domain</fullName>
    </submittedName>
</protein>